<keyword evidence="2" id="KW-1185">Reference proteome</keyword>
<evidence type="ECO:0000313" key="1">
    <source>
        <dbReference type="EMBL" id="GGC84203.1"/>
    </source>
</evidence>
<reference evidence="2" key="1">
    <citation type="journal article" date="2019" name="Int. J. Syst. Evol. Microbiol.">
        <title>The Global Catalogue of Microorganisms (GCM) 10K type strain sequencing project: providing services to taxonomists for standard genome sequencing and annotation.</title>
        <authorList>
            <consortium name="The Broad Institute Genomics Platform"/>
            <consortium name="The Broad Institute Genome Sequencing Center for Infectious Disease"/>
            <person name="Wu L."/>
            <person name="Ma J."/>
        </authorList>
    </citation>
    <scope>NUCLEOTIDE SEQUENCE [LARGE SCALE GENOMIC DNA]</scope>
    <source>
        <strain evidence="2">CGMCC 1.15942</strain>
    </source>
</reference>
<dbReference type="RefSeq" id="WP_157894233.1">
    <property type="nucleotide sequence ID" value="NZ_BMKI01000002.1"/>
</dbReference>
<evidence type="ECO:0000313" key="2">
    <source>
        <dbReference type="Proteomes" id="UP000630615"/>
    </source>
</evidence>
<dbReference type="EMBL" id="BMKI01000002">
    <property type="protein sequence ID" value="GGC84203.1"/>
    <property type="molecule type" value="Genomic_DNA"/>
</dbReference>
<gene>
    <name evidence="1" type="ORF">GCM10011573_12240</name>
</gene>
<sequence>MSKEIVKNEVVKVVAEMAKREVPNEVKKRTAVAAINRFLIENKDLSLSDKEIDDLIEEVVSDGSE</sequence>
<protein>
    <submittedName>
        <fullName evidence="1">Uncharacterized protein</fullName>
    </submittedName>
</protein>
<dbReference type="Proteomes" id="UP000630615">
    <property type="component" value="Unassembled WGS sequence"/>
</dbReference>
<proteinExistence type="predicted"/>
<comment type="caution">
    <text evidence="1">The sequence shown here is derived from an EMBL/GenBank/DDBJ whole genome shotgun (WGS) entry which is preliminary data.</text>
</comment>
<name>A0ABQ1P032_9ENTE</name>
<organism evidence="1 2">
    <name type="scientific">Enterococcus wangshanyuanii</name>
    <dbReference type="NCBI Taxonomy" id="2005703"/>
    <lineage>
        <taxon>Bacteria</taxon>
        <taxon>Bacillati</taxon>
        <taxon>Bacillota</taxon>
        <taxon>Bacilli</taxon>
        <taxon>Lactobacillales</taxon>
        <taxon>Enterococcaceae</taxon>
        <taxon>Enterococcus</taxon>
    </lineage>
</organism>
<accession>A0ABQ1P032</accession>